<dbReference type="AlphaFoldDB" id="F6FFT1"/>
<accession>F6FFT1</accession>
<dbReference type="EMBL" id="CP002808">
    <property type="protein sequence ID" value="AEG73499.1"/>
    <property type="molecule type" value="Genomic_DNA"/>
</dbReference>
<sequence length="218" mass="23831">MSYLVKGLAGAAGCSGVCGGYFAINHFSGKEDNRPIAKTLITNSGRTLLDVNSDQWATRWSEYVTATGNSLGIEGYDEKAKTVDQAPKEFKDACLSKVNEKVSGEEDKLFQALAKYCIQMTTISDLIDSVGKVALSTDSGQGGTDWKAPWDRYVKYSEDNKWGLDNWDAEKGKSEVPEAFKTKCNTKKSGKTFGVKDVEFKNYVDWCTKDKPASPAAG</sequence>
<dbReference type="KEGG" id="mhf:MHF_1263"/>
<reference evidence="1 2" key="1">
    <citation type="journal article" date="2011" name="J. Bacteriol.">
        <title>Complete genome sequences of two hemotropic Mycoplasmas, Mycoplasma haemofelis strain Ohio2 and Mycoplasma suis strain Illinois.</title>
        <authorList>
            <person name="Messick J.B."/>
            <person name="Santos A.P."/>
            <person name="Guimaraes A.M."/>
        </authorList>
    </citation>
    <scope>NUCLEOTIDE SEQUENCE [LARGE SCALE GENOMIC DNA]</scope>
    <source>
        <strain evidence="1 2">Ohio2</strain>
    </source>
</reference>
<proteinExistence type="predicted"/>
<reference key="2">
    <citation type="submission" date="2011-05" db="EMBL/GenBank/DDBJ databases">
        <title>The Genome of Mycoplasma haemofelis Strain Ohio2, a pathogenic hemoplasma of the cat.</title>
        <authorList>
            <person name="Santos A.P."/>
            <person name="Guimaraes A.M.S."/>
            <person name="SanMiguel P.J."/>
            <person name="Martin S.W."/>
            <person name="Messick J.B."/>
        </authorList>
    </citation>
    <scope>NUCLEOTIDE SEQUENCE</scope>
    <source>
        <strain>Ohio2</strain>
    </source>
</reference>
<evidence type="ECO:0000313" key="1">
    <source>
        <dbReference type="EMBL" id="AEG73499.1"/>
    </source>
</evidence>
<dbReference type="HOGENOM" id="CLU_098620_0_0_14"/>
<protein>
    <submittedName>
        <fullName evidence="1">Uncharacterized protein</fullName>
    </submittedName>
</protein>
<dbReference type="BioCyc" id="MHAE859194:G1GR7-1254-MONOMER"/>
<evidence type="ECO:0000313" key="2">
    <source>
        <dbReference type="Proteomes" id="UP000007952"/>
    </source>
</evidence>
<gene>
    <name evidence="1" type="ordered locus">MHF_1263</name>
</gene>
<organism evidence="1 2">
    <name type="scientific">Mycoplasma haemofelis (strain Ohio2)</name>
    <dbReference type="NCBI Taxonomy" id="859194"/>
    <lineage>
        <taxon>Bacteria</taxon>
        <taxon>Bacillati</taxon>
        <taxon>Mycoplasmatota</taxon>
        <taxon>Mollicutes</taxon>
        <taxon>Mycoplasmataceae</taxon>
        <taxon>Mycoplasma</taxon>
    </lineage>
</organism>
<name>F6FFT1_MYCHI</name>
<dbReference type="Proteomes" id="UP000007952">
    <property type="component" value="Chromosome"/>
</dbReference>
<dbReference type="STRING" id="859194.MHF_1263"/>